<feature type="chain" id="PRO_5033437082" description="RBR-type E3 ubiquitin transferase" evidence="9">
    <location>
        <begin position="22"/>
        <end position="236"/>
    </location>
</feature>
<keyword evidence="9" id="KW-0732">Signal</keyword>
<dbReference type="PANTHER" id="PTHR11685">
    <property type="entry name" value="RBR FAMILY RING FINGER AND IBR DOMAIN-CONTAINING"/>
    <property type="match status" value="1"/>
</dbReference>
<feature type="domain" description="RING-type" evidence="10">
    <location>
        <begin position="43"/>
        <end position="235"/>
    </location>
</feature>
<dbReference type="EMBL" id="VJMH01005371">
    <property type="protein sequence ID" value="KAF0696774.1"/>
    <property type="molecule type" value="Genomic_DNA"/>
</dbReference>
<evidence type="ECO:0000256" key="6">
    <source>
        <dbReference type="ARBA" id="ARBA00022771"/>
    </source>
</evidence>
<dbReference type="Gene3D" id="1.20.120.1750">
    <property type="match status" value="1"/>
</dbReference>
<dbReference type="SMART" id="SM00647">
    <property type="entry name" value="IBR"/>
    <property type="match status" value="2"/>
</dbReference>
<reference evidence="11" key="2">
    <citation type="submission" date="2019-06" db="EMBL/GenBank/DDBJ databases">
        <title>Genomics analysis of Aphanomyces spp. identifies a new class of oomycete effector associated with host adaptation.</title>
        <authorList>
            <person name="Gaulin E."/>
        </authorList>
    </citation>
    <scope>NUCLEOTIDE SEQUENCE</scope>
    <source>
        <strain evidence="11">CBS 578.67</strain>
    </source>
</reference>
<dbReference type="InterPro" id="IPR031127">
    <property type="entry name" value="E3_UB_ligase_RBR"/>
</dbReference>
<dbReference type="AlphaFoldDB" id="A0A485KVQ6"/>
<sequence length="236" mass="26368">MEELAASVALVVLFMVAATTAAATMLRRTKSSSQVPCRAVVPPSVSGPICMICLDIADVTESVCCGACPDVCCAACFETYLVHEVGKGRATILCPGGCATLVPTSVLQRNMTPALFDKFQTFLEAPTGFLCPACCLPCQLQFPSTRKMRCKACRRNWCGECGKAYHWISCRDHLFQRYRARHRIRPCPHCRRDIEKSEGCDHMTCAKCAFEFCWRCGDKWAPRHRCRLLRTWLQLA</sequence>
<evidence type="ECO:0000313" key="12">
    <source>
        <dbReference type="EMBL" id="VFT89346.1"/>
    </source>
</evidence>
<dbReference type="InterPro" id="IPR013083">
    <property type="entry name" value="Znf_RING/FYVE/PHD"/>
</dbReference>
<evidence type="ECO:0000256" key="3">
    <source>
        <dbReference type="ARBA" id="ARBA00022679"/>
    </source>
</evidence>
<organism evidence="12 13">
    <name type="scientific">Aphanomyces stellatus</name>
    <dbReference type="NCBI Taxonomy" id="120398"/>
    <lineage>
        <taxon>Eukaryota</taxon>
        <taxon>Sar</taxon>
        <taxon>Stramenopiles</taxon>
        <taxon>Oomycota</taxon>
        <taxon>Saprolegniomycetes</taxon>
        <taxon>Saprolegniales</taxon>
        <taxon>Verrucalvaceae</taxon>
        <taxon>Aphanomyces</taxon>
    </lineage>
</organism>
<evidence type="ECO:0000256" key="7">
    <source>
        <dbReference type="ARBA" id="ARBA00022786"/>
    </source>
</evidence>
<dbReference type="GO" id="GO:0061630">
    <property type="term" value="F:ubiquitin protein ligase activity"/>
    <property type="evidence" value="ECO:0007669"/>
    <property type="project" value="UniProtKB-EC"/>
</dbReference>
<protein>
    <recommendedName>
        <fullName evidence="2">RBR-type E3 ubiquitin transferase</fullName>
        <ecNumber evidence="2">2.3.2.31</ecNumber>
    </recommendedName>
</protein>
<evidence type="ECO:0000256" key="9">
    <source>
        <dbReference type="SAM" id="SignalP"/>
    </source>
</evidence>
<evidence type="ECO:0000256" key="2">
    <source>
        <dbReference type="ARBA" id="ARBA00012251"/>
    </source>
</evidence>
<comment type="catalytic activity">
    <reaction evidence="1">
        <text>[E2 ubiquitin-conjugating enzyme]-S-ubiquitinyl-L-cysteine + [acceptor protein]-L-lysine = [E2 ubiquitin-conjugating enzyme]-L-cysteine + [acceptor protein]-N(6)-ubiquitinyl-L-lysine.</text>
        <dbReference type="EC" id="2.3.2.31"/>
    </reaction>
</comment>
<keyword evidence="13" id="KW-1185">Reference proteome</keyword>
<evidence type="ECO:0000256" key="5">
    <source>
        <dbReference type="ARBA" id="ARBA00022737"/>
    </source>
</evidence>
<reference evidence="12 13" key="1">
    <citation type="submission" date="2019-03" db="EMBL/GenBank/DDBJ databases">
        <authorList>
            <person name="Gaulin E."/>
            <person name="Dumas B."/>
        </authorList>
    </citation>
    <scope>NUCLEOTIDE SEQUENCE [LARGE SCALE GENOMIC DNA]</scope>
    <source>
        <strain evidence="12">CBS 568.67</strain>
    </source>
</reference>
<keyword evidence="7" id="KW-0833">Ubl conjugation pathway</keyword>
<keyword evidence="5" id="KW-0677">Repeat</keyword>
<dbReference type="PROSITE" id="PS51873">
    <property type="entry name" value="TRIAD"/>
    <property type="match status" value="1"/>
</dbReference>
<gene>
    <name evidence="12" type="primary">Aste57867_12495</name>
    <name evidence="11" type="ORF">As57867_012449</name>
    <name evidence="12" type="ORF">ASTE57867_12495</name>
</gene>
<dbReference type="InterPro" id="IPR002867">
    <property type="entry name" value="IBR_dom"/>
</dbReference>
<keyword evidence="3" id="KW-0808">Transferase</keyword>
<dbReference type="GO" id="GO:0016567">
    <property type="term" value="P:protein ubiquitination"/>
    <property type="evidence" value="ECO:0007669"/>
    <property type="project" value="InterPro"/>
</dbReference>
<keyword evidence="4" id="KW-0479">Metal-binding</keyword>
<dbReference type="SUPFAM" id="SSF57850">
    <property type="entry name" value="RING/U-box"/>
    <property type="match status" value="2"/>
</dbReference>
<evidence type="ECO:0000313" key="13">
    <source>
        <dbReference type="Proteomes" id="UP000332933"/>
    </source>
</evidence>
<evidence type="ECO:0000313" key="11">
    <source>
        <dbReference type="EMBL" id="KAF0696774.1"/>
    </source>
</evidence>
<evidence type="ECO:0000256" key="1">
    <source>
        <dbReference type="ARBA" id="ARBA00001798"/>
    </source>
</evidence>
<dbReference type="Proteomes" id="UP000332933">
    <property type="component" value="Unassembled WGS sequence"/>
</dbReference>
<proteinExistence type="predicted"/>
<dbReference type="OrthoDB" id="10009520at2759"/>
<name>A0A485KVQ6_9STRA</name>
<dbReference type="Pfam" id="PF22191">
    <property type="entry name" value="IBR_1"/>
    <property type="match status" value="1"/>
</dbReference>
<evidence type="ECO:0000256" key="8">
    <source>
        <dbReference type="ARBA" id="ARBA00022833"/>
    </source>
</evidence>
<evidence type="ECO:0000256" key="4">
    <source>
        <dbReference type="ARBA" id="ARBA00022723"/>
    </source>
</evidence>
<dbReference type="Gene3D" id="3.30.40.10">
    <property type="entry name" value="Zinc/RING finger domain, C3HC4 (zinc finger)"/>
    <property type="match status" value="1"/>
</dbReference>
<feature type="signal peptide" evidence="9">
    <location>
        <begin position="1"/>
        <end position="21"/>
    </location>
</feature>
<evidence type="ECO:0000259" key="10">
    <source>
        <dbReference type="PROSITE" id="PS51873"/>
    </source>
</evidence>
<dbReference type="EMBL" id="CAADRA010005392">
    <property type="protein sequence ID" value="VFT89346.1"/>
    <property type="molecule type" value="Genomic_DNA"/>
</dbReference>
<dbReference type="EC" id="2.3.2.31" evidence="2"/>
<keyword evidence="6" id="KW-0863">Zinc-finger</keyword>
<accession>A0A485KVQ6</accession>
<dbReference type="GO" id="GO:0008270">
    <property type="term" value="F:zinc ion binding"/>
    <property type="evidence" value="ECO:0007669"/>
    <property type="project" value="UniProtKB-KW"/>
</dbReference>
<dbReference type="InterPro" id="IPR044066">
    <property type="entry name" value="TRIAD_supradom"/>
</dbReference>
<keyword evidence="8" id="KW-0862">Zinc</keyword>
<dbReference type="CDD" id="cd20336">
    <property type="entry name" value="Rcat_RBR"/>
    <property type="match status" value="1"/>
</dbReference>